<dbReference type="AlphaFoldDB" id="A0AAV0Z4L2"/>
<dbReference type="EMBL" id="OX451735">
    <property type="protein sequence ID" value="CAI8592353.1"/>
    <property type="molecule type" value="Genomic_DNA"/>
</dbReference>
<organism evidence="1 2">
    <name type="scientific">Vicia faba</name>
    <name type="common">Broad bean</name>
    <name type="synonym">Faba vulgaris</name>
    <dbReference type="NCBI Taxonomy" id="3906"/>
    <lineage>
        <taxon>Eukaryota</taxon>
        <taxon>Viridiplantae</taxon>
        <taxon>Streptophyta</taxon>
        <taxon>Embryophyta</taxon>
        <taxon>Tracheophyta</taxon>
        <taxon>Spermatophyta</taxon>
        <taxon>Magnoliopsida</taxon>
        <taxon>eudicotyledons</taxon>
        <taxon>Gunneridae</taxon>
        <taxon>Pentapetalae</taxon>
        <taxon>rosids</taxon>
        <taxon>fabids</taxon>
        <taxon>Fabales</taxon>
        <taxon>Fabaceae</taxon>
        <taxon>Papilionoideae</taxon>
        <taxon>50 kb inversion clade</taxon>
        <taxon>NPAAA clade</taxon>
        <taxon>Hologalegina</taxon>
        <taxon>IRL clade</taxon>
        <taxon>Fabeae</taxon>
        <taxon>Vicia</taxon>
    </lineage>
</organism>
<gene>
    <name evidence="1" type="ORF">VFH_I035640</name>
</gene>
<sequence>MTSSSPFQHRSALNLLSSHTSSTVSVSSTTIHVSSTFLRLNRITLSYKENNTTPPLLPLITTVNLNATNGSLRAFTLNQYYVGTMASIKAPSFLKFHNVFSYSFCLHQLNQSISLDIFICFATQATACHPETSAGTHNQEKES</sequence>
<keyword evidence="2" id="KW-1185">Reference proteome</keyword>
<accession>A0AAV0Z4L2</accession>
<protein>
    <submittedName>
        <fullName evidence="1">Uncharacterized protein</fullName>
    </submittedName>
</protein>
<name>A0AAV0Z4L2_VICFA</name>
<evidence type="ECO:0000313" key="2">
    <source>
        <dbReference type="Proteomes" id="UP001157006"/>
    </source>
</evidence>
<reference evidence="1 2" key="1">
    <citation type="submission" date="2023-01" db="EMBL/GenBank/DDBJ databases">
        <authorList>
            <person name="Kreplak J."/>
        </authorList>
    </citation>
    <scope>NUCLEOTIDE SEQUENCE [LARGE SCALE GENOMIC DNA]</scope>
</reference>
<dbReference type="Proteomes" id="UP001157006">
    <property type="component" value="Chromosome 1S"/>
</dbReference>
<evidence type="ECO:0000313" key="1">
    <source>
        <dbReference type="EMBL" id="CAI8592353.1"/>
    </source>
</evidence>
<proteinExistence type="predicted"/>